<dbReference type="KEGG" id="prh:LT40_17485"/>
<accession>A0A089YTZ1</accession>
<feature type="transmembrane region" description="Helical" evidence="1">
    <location>
        <begin position="188"/>
        <end position="207"/>
    </location>
</feature>
<name>A0A089YTZ1_9PSED</name>
<feature type="domain" description="Phosphatidic acid phosphatase type 2/haloperoxidase" evidence="2">
    <location>
        <begin position="144"/>
        <end position="229"/>
    </location>
</feature>
<keyword evidence="4" id="KW-1185">Reference proteome</keyword>
<dbReference type="HOGENOM" id="CLU_102925_0_0_6"/>
<keyword evidence="1" id="KW-0812">Transmembrane</keyword>
<organism evidence="3 4">
    <name type="scientific">Pseudomonas rhizosphaerae</name>
    <dbReference type="NCBI Taxonomy" id="216142"/>
    <lineage>
        <taxon>Bacteria</taxon>
        <taxon>Pseudomonadati</taxon>
        <taxon>Pseudomonadota</taxon>
        <taxon>Gammaproteobacteria</taxon>
        <taxon>Pseudomonadales</taxon>
        <taxon>Pseudomonadaceae</taxon>
        <taxon>Pseudomonas</taxon>
    </lineage>
</organism>
<evidence type="ECO:0000313" key="4">
    <source>
        <dbReference type="Proteomes" id="UP000029499"/>
    </source>
</evidence>
<evidence type="ECO:0000313" key="3">
    <source>
        <dbReference type="EMBL" id="AIS19089.1"/>
    </source>
</evidence>
<dbReference type="InterPro" id="IPR000326">
    <property type="entry name" value="PAP2/HPO"/>
</dbReference>
<dbReference type="InterPro" id="IPR036938">
    <property type="entry name" value="PAP2/HPO_sf"/>
</dbReference>
<dbReference type="CDD" id="cd01610">
    <property type="entry name" value="PAP2_like"/>
    <property type="match status" value="1"/>
</dbReference>
<sequence>MNKAPLFQARWNVSGLLLCNSIPIVLLCFWLWPIGHHLCTAFDEWLFHLLNAPLASNAAWRYVWTLGSLRPFDIVVGVIMLALLIRGNWVFKTGQVRQAFFGFMAVLLLLVVVRALFSKWIHAMGWDHDSPSMVLANPVLLSDWYPDLERHWELKDRSSQSFPGDHASVLLIWALFMSVCTRRLMQRLCIWVLALIFMLPRLVAGAHWGQDDYIGGVLMAVWALGWGYYTPFAAHTSQWLVRITEPLFRLLAKLPIIGRSSIVAG</sequence>
<feature type="transmembrane region" description="Helical" evidence="1">
    <location>
        <begin position="12"/>
        <end position="33"/>
    </location>
</feature>
<evidence type="ECO:0000259" key="2">
    <source>
        <dbReference type="Pfam" id="PF01569"/>
    </source>
</evidence>
<keyword evidence="1" id="KW-0472">Membrane</keyword>
<protein>
    <submittedName>
        <fullName evidence="3">Phosphoesterase</fullName>
    </submittedName>
</protein>
<feature type="transmembrane region" description="Helical" evidence="1">
    <location>
        <begin position="69"/>
        <end position="87"/>
    </location>
</feature>
<dbReference type="SUPFAM" id="SSF48317">
    <property type="entry name" value="Acid phosphatase/Vanadium-dependent haloperoxidase"/>
    <property type="match status" value="1"/>
</dbReference>
<dbReference type="AlphaFoldDB" id="A0A089YTZ1"/>
<gene>
    <name evidence="3" type="ORF">LT40_17485</name>
</gene>
<dbReference type="eggNOG" id="COG0671">
    <property type="taxonomic scope" value="Bacteria"/>
</dbReference>
<evidence type="ECO:0000256" key="1">
    <source>
        <dbReference type="SAM" id="Phobius"/>
    </source>
</evidence>
<feature type="transmembrane region" description="Helical" evidence="1">
    <location>
        <begin position="99"/>
        <end position="117"/>
    </location>
</feature>
<dbReference type="OrthoDB" id="8477781at2"/>
<dbReference type="Proteomes" id="UP000029499">
    <property type="component" value="Chromosome"/>
</dbReference>
<feature type="transmembrane region" description="Helical" evidence="1">
    <location>
        <begin position="162"/>
        <end position="181"/>
    </location>
</feature>
<dbReference type="EMBL" id="CP009533">
    <property type="protein sequence ID" value="AIS19089.1"/>
    <property type="molecule type" value="Genomic_DNA"/>
</dbReference>
<dbReference type="Pfam" id="PF01569">
    <property type="entry name" value="PAP2"/>
    <property type="match status" value="1"/>
</dbReference>
<feature type="transmembrane region" description="Helical" evidence="1">
    <location>
        <begin position="213"/>
        <end position="232"/>
    </location>
</feature>
<proteinExistence type="predicted"/>
<reference evidence="3 4" key="1">
    <citation type="journal article" date="2015" name="J. Biotechnol.">
        <title>Complete genome sequence of Pseudomonas rhizosphaerae IH5T (=DSM 16299T), a phosphate-solubilizing rhizobacterium for bacterial biofertilizer.</title>
        <authorList>
            <person name="Kwak Y."/>
            <person name="Jung B.K."/>
            <person name="Shin J.H."/>
        </authorList>
    </citation>
    <scope>NUCLEOTIDE SEQUENCE [LARGE SCALE GENOMIC DNA]</scope>
    <source>
        <strain evidence="3">DSM 16299</strain>
    </source>
</reference>
<keyword evidence="1" id="KW-1133">Transmembrane helix</keyword>
<dbReference type="RefSeq" id="WP_043192315.1">
    <property type="nucleotide sequence ID" value="NZ_CP009533.1"/>
</dbReference>
<dbReference type="STRING" id="216142.LT40_17485"/>
<dbReference type="Gene3D" id="1.20.144.10">
    <property type="entry name" value="Phosphatidic acid phosphatase type 2/haloperoxidase"/>
    <property type="match status" value="1"/>
</dbReference>